<dbReference type="PANTHER" id="PTHR30041:SF8">
    <property type="entry name" value="PROTEIN YFFB"/>
    <property type="match status" value="1"/>
</dbReference>
<keyword evidence="1" id="KW-1015">Disulfide bond</keyword>
<comment type="similarity">
    <text evidence="3">Belongs to the ArsC family.</text>
</comment>
<accession>A0A0R2B0X9</accession>
<dbReference type="Proteomes" id="UP000051612">
    <property type="component" value="Unassembled WGS sequence"/>
</dbReference>
<evidence type="ECO:0000256" key="3">
    <source>
        <dbReference type="PROSITE-ProRule" id="PRU01282"/>
    </source>
</evidence>
<reference evidence="4 5" key="1">
    <citation type="journal article" date="2015" name="Genome Announc.">
        <title>Expanding the biotechnology potential of lactobacilli through comparative genomics of 213 strains and associated genera.</title>
        <authorList>
            <person name="Sun Z."/>
            <person name="Harris H.M."/>
            <person name="McCann A."/>
            <person name="Guo C."/>
            <person name="Argimon S."/>
            <person name="Zhang W."/>
            <person name="Yang X."/>
            <person name="Jeffery I.B."/>
            <person name="Cooney J.C."/>
            <person name="Kagawa T.F."/>
            <person name="Liu W."/>
            <person name="Song Y."/>
            <person name="Salvetti E."/>
            <person name="Wrobel A."/>
            <person name="Rasinkangas P."/>
            <person name="Parkhill J."/>
            <person name="Rea M.C."/>
            <person name="O'Sullivan O."/>
            <person name="Ritari J."/>
            <person name="Douillard F.P."/>
            <person name="Paul Ross R."/>
            <person name="Yang R."/>
            <person name="Briner A.E."/>
            <person name="Felis G.E."/>
            <person name="de Vos W.M."/>
            <person name="Barrangou R."/>
            <person name="Klaenhammer T.R."/>
            <person name="Caufield P.W."/>
            <person name="Cui Y."/>
            <person name="Zhang H."/>
            <person name="O'Toole P.W."/>
        </authorList>
    </citation>
    <scope>NUCLEOTIDE SEQUENCE [LARGE SCALE GENOMIC DNA]</scope>
    <source>
        <strain evidence="4 5">DSM 20452</strain>
    </source>
</reference>
<dbReference type="Gene3D" id="3.40.30.10">
    <property type="entry name" value="Glutaredoxin"/>
    <property type="match status" value="1"/>
</dbReference>
<protein>
    <submittedName>
        <fullName evidence="4">Arsenate reductase</fullName>
    </submittedName>
</protein>
<dbReference type="NCBIfam" id="TIGR01617">
    <property type="entry name" value="arsC_related"/>
    <property type="match status" value="1"/>
</dbReference>
<dbReference type="PANTHER" id="PTHR30041">
    <property type="entry name" value="ARSENATE REDUCTASE"/>
    <property type="match status" value="1"/>
</dbReference>
<keyword evidence="2" id="KW-0676">Redox-active center</keyword>
<evidence type="ECO:0000313" key="5">
    <source>
        <dbReference type="Proteomes" id="UP000051612"/>
    </source>
</evidence>
<dbReference type="Pfam" id="PF03960">
    <property type="entry name" value="ArsC"/>
    <property type="match status" value="1"/>
</dbReference>
<comment type="caution">
    <text evidence="4">The sequence shown here is derived from an EMBL/GenBank/DDBJ whole genome shotgun (WGS) entry which is preliminary data.</text>
</comment>
<proteinExistence type="inferred from homology"/>
<organism evidence="4 5">
    <name type="scientific">Ligilactobacillus murinus DSM 20452 = NBRC 14221</name>
    <dbReference type="NCBI Taxonomy" id="1423772"/>
    <lineage>
        <taxon>Bacteria</taxon>
        <taxon>Bacillati</taxon>
        <taxon>Bacillota</taxon>
        <taxon>Bacilli</taxon>
        <taxon>Lactobacillales</taxon>
        <taxon>Lactobacillaceae</taxon>
        <taxon>Ligilactobacillus</taxon>
    </lineage>
</organism>
<evidence type="ECO:0000313" key="4">
    <source>
        <dbReference type="EMBL" id="KRM73197.1"/>
    </source>
</evidence>
<sequence length="117" mass="13729">MKKFYCYARCSTCKKAEKWLLENQVQFDKQDLVVAPPTKEELLAIFAKSDRPLRYFFNTSGQDYRKLNLKEKVPTMTKDEAATMMSENGKLIKRPLMVDENTVTCGFKPEVYQETWL</sequence>
<evidence type="ECO:0000256" key="1">
    <source>
        <dbReference type="ARBA" id="ARBA00023157"/>
    </source>
</evidence>
<dbReference type="EMBL" id="AYYN01000148">
    <property type="protein sequence ID" value="KRM73197.1"/>
    <property type="molecule type" value="Genomic_DNA"/>
</dbReference>
<dbReference type="SUPFAM" id="SSF52833">
    <property type="entry name" value="Thioredoxin-like"/>
    <property type="match status" value="1"/>
</dbReference>
<dbReference type="PATRIC" id="fig|1423772.3.peg.1168"/>
<gene>
    <name evidence="4" type="ORF">FC48_GL001087</name>
</gene>
<dbReference type="RefSeq" id="WP_056959770.1">
    <property type="nucleotide sequence ID" value="NZ_AYYN01000148.1"/>
</dbReference>
<dbReference type="InterPro" id="IPR006504">
    <property type="entry name" value="Tscrpt_reg_Spx/MgsR"/>
</dbReference>
<dbReference type="InterPro" id="IPR006660">
    <property type="entry name" value="Arsenate_reductase-like"/>
</dbReference>
<name>A0A0R2B0X9_9LACO</name>
<dbReference type="PROSITE" id="PS51353">
    <property type="entry name" value="ARSC"/>
    <property type="match status" value="1"/>
</dbReference>
<evidence type="ECO:0000256" key="2">
    <source>
        <dbReference type="ARBA" id="ARBA00023284"/>
    </source>
</evidence>
<dbReference type="InterPro" id="IPR036249">
    <property type="entry name" value="Thioredoxin-like_sf"/>
</dbReference>
<dbReference type="AlphaFoldDB" id="A0A0R2B0X9"/>
<dbReference type="CDD" id="cd03036">
    <property type="entry name" value="ArsC_like"/>
    <property type="match status" value="1"/>
</dbReference>